<reference evidence="2" key="1">
    <citation type="journal article" date="2020" name="Stud. Mycol.">
        <title>101 Dothideomycetes genomes: a test case for predicting lifestyles and emergence of pathogens.</title>
        <authorList>
            <person name="Haridas S."/>
            <person name="Albert R."/>
            <person name="Binder M."/>
            <person name="Bloem J."/>
            <person name="Labutti K."/>
            <person name="Salamov A."/>
            <person name="Andreopoulos B."/>
            <person name="Baker S."/>
            <person name="Barry K."/>
            <person name="Bills G."/>
            <person name="Bluhm B."/>
            <person name="Cannon C."/>
            <person name="Castanera R."/>
            <person name="Culley D."/>
            <person name="Daum C."/>
            <person name="Ezra D."/>
            <person name="Gonzalez J."/>
            <person name="Henrissat B."/>
            <person name="Kuo A."/>
            <person name="Liang C."/>
            <person name="Lipzen A."/>
            <person name="Lutzoni F."/>
            <person name="Magnuson J."/>
            <person name="Mondo S."/>
            <person name="Nolan M."/>
            <person name="Ohm R."/>
            <person name="Pangilinan J."/>
            <person name="Park H.-J."/>
            <person name="Ramirez L."/>
            <person name="Alfaro M."/>
            <person name="Sun H."/>
            <person name="Tritt A."/>
            <person name="Yoshinaga Y."/>
            <person name="Zwiers L.-H."/>
            <person name="Turgeon B."/>
            <person name="Goodwin S."/>
            <person name="Spatafora J."/>
            <person name="Crous P."/>
            <person name="Grigoriev I."/>
        </authorList>
    </citation>
    <scope>NUCLEOTIDE SEQUENCE</scope>
    <source>
        <strain evidence="2">CBS 262.69</strain>
    </source>
</reference>
<accession>A0A6G1I435</accession>
<protein>
    <recommendedName>
        <fullName evidence="4">Glycosyltransferase family 25 protein</fullName>
    </recommendedName>
</protein>
<gene>
    <name evidence="2" type="ORF">EJ06DRAFT_554569</name>
</gene>
<dbReference type="AlphaFoldDB" id="A0A6G1I435"/>
<proteinExistence type="predicted"/>
<dbReference type="Proteomes" id="UP000799640">
    <property type="component" value="Unassembled WGS sequence"/>
</dbReference>
<feature type="region of interest" description="Disordered" evidence="1">
    <location>
        <begin position="226"/>
        <end position="263"/>
    </location>
</feature>
<evidence type="ECO:0000313" key="3">
    <source>
        <dbReference type="Proteomes" id="UP000799640"/>
    </source>
</evidence>
<keyword evidence="3" id="KW-1185">Reference proteome</keyword>
<sequence>MLAALPRRRNIALLALASFAFFIAVHLRSAYTLARLAHDHAQEAFPVVHEELAPVLPWSPEKDVSEADLEPDQARHSTAESNADGLEPANATLGFSTILAVSKPNSPRQASLAIGANLTGIDIVIPSQPTWTDADIAAVRANNGSTISRGSALAWLGHLNALKWFLSTNLPTALILEDDVDWDIHLRRVQIPPLASALRKLLSNTEDGSTHYSPLQMRPIDMAALRAAHAASSAQQNTLPGPGLPPKPRTKPPRSPAPPSDQTYWGPPSAWEILYLGHCGDFFPATQYTHNLTHATVHDGTLPPHESLHPNTASFLATLHLPPHTRLVHTSQHPLCTFAYGVTRASAARMLADLSQEEENRGTVAWDVRLLEACRDRAWACWSVTPEVFHHVDEYESEIGAADERPAPIAGELRRAPNIGCGARSPEFVDAVGRGGERVVRYVREMAGKEGACGREEVGSWGRER</sequence>
<feature type="compositionally biased region" description="Pro residues" evidence="1">
    <location>
        <begin position="242"/>
        <end position="259"/>
    </location>
</feature>
<dbReference type="OrthoDB" id="47375at2759"/>
<evidence type="ECO:0008006" key="4">
    <source>
        <dbReference type="Google" id="ProtNLM"/>
    </source>
</evidence>
<evidence type="ECO:0000256" key="1">
    <source>
        <dbReference type="SAM" id="MobiDB-lite"/>
    </source>
</evidence>
<feature type="region of interest" description="Disordered" evidence="1">
    <location>
        <begin position="61"/>
        <end position="86"/>
    </location>
</feature>
<feature type="compositionally biased region" description="Low complexity" evidence="1">
    <location>
        <begin position="226"/>
        <end position="241"/>
    </location>
</feature>
<dbReference type="EMBL" id="ML996690">
    <property type="protein sequence ID" value="KAF2403032.1"/>
    <property type="molecule type" value="Genomic_DNA"/>
</dbReference>
<evidence type="ECO:0000313" key="2">
    <source>
        <dbReference type="EMBL" id="KAF2403032.1"/>
    </source>
</evidence>
<organism evidence="2 3">
    <name type="scientific">Trichodelitschia bisporula</name>
    <dbReference type="NCBI Taxonomy" id="703511"/>
    <lineage>
        <taxon>Eukaryota</taxon>
        <taxon>Fungi</taxon>
        <taxon>Dikarya</taxon>
        <taxon>Ascomycota</taxon>
        <taxon>Pezizomycotina</taxon>
        <taxon>Dothideomycetes</taxon>
        <taxon>Dothideomycetes incertae sedis</taxon>
        <taxon>Phaeotrichales</taxon>
        <taxon>Phaeotrichaceae</taxon>
        <taxon>Trichodelitschia</taxon>
    </lineage>
</organism>
<name>A0A6G1I435_9PEZI</name>